<accession>C9MWL1</accession>
<evidence type="ECO:0000313" key="3">
    <source>
        <dbReference type="Proteomes" id="UP000006233"/>
    </source>
</evidence>
<protein>
    <submittedName>
        <fullName evidence="2">Low temperature requirement protein LtrA</fullName>
    </submittedName>
</protein>
<evidence type="ECO:0000256" key="1">
    <source>
        <dbReference type="SAM" id="Phobius"/>
    </source>
</evidence>
<dbReference type="InterPro" id="IPR010640">
    <property type="entry name" value="Low_temperature_requirement_A"/>
</dbReference>
<feature type="transmembrane region" description="Helical" evidence="1">
    <location>
        <begin position="252"/>
        <end position="271"/>
    </location>
</feature>
<dbReference type="eggNOG" id="COG4292">
    <property type="taxonomic scope" value="Bacteria"/>
</dbReference>
<dbReference type="PANTHER" id="PTHR36840">
    <property type="entry name" value="BLL5714 PROTEIN"/>
    <property type="match status" value="1"/>
</dbReference>
<gene>
    <name evidence="2" type="primary">ltrA</name>
    <name evidence="2" type="ORF">GCWU000323_00932</name>
</gene>
<dbReference type="Pfam" id="PF06772">
    <property type="entry name" value="LtrA"/>
    <property type="match status" value="1"/>
</dbReference>
<reference evidence="2 3" key="1">
    <citation type="submission" date="2009-09" db="EMBL/GenBank/DDBJ databases">
        <authorList>
            <person name="Weinstock G."/>
            <person name="Sodergren E."/>
            <person name="Clifton S."/>
            <person name="Fulton L."/>
            <person name="Fulton B."/>
            <person name="Courtney L."/>
            <person name="Fronick C."/>
            <person name="Harrison M."/>
            <person name="Strong C."/>
            <person name="Farmer C."/>
            <person name="Delahaunty K."/>
            <person name="Markovic C."/>
            <person name="Hall O."/>
            <person name="Minx P."/>
            <person name="Tomlinson C."/>
            <person name="Mitreva M."/>
            <person name="Nelson J."/>
            <person name="Hou S."/>
            <person name="Wollam A."/>
            <person name="Pepin K.H."/>
            <person name="Johnson M."/>
            <person name="Bhonagiri V."/>
            <person name="Nash W.E."/>
            <person name="Warren W."/>
            <person name="Chinwalla A."/>
            <person name="Mardis E.R."/>
            <person name="Wilson R.K."/>
        </authorList>
    </citation>
    <scope>NUCLEOTIDE SEQUENCE [LARGE SCALE GENOMIC DNA]</scope>
    <source>
        <strain evidence="2 3">F0254</strain>
    </source>
</reference>
<feature type="transmembrane region" description="Helical" evidence="1">
    <location>
        <begin position="139"/>
        <end position="172"/>
    </location>
</feature>
<dbReference type="HOGENOM" id="CLU_045667_1_3_0"/>
<name>C9MWL1_9FUSO</name>
<proteinExistence type="predicted"/>
<feature type="transmembrane region" description="Helical" evidence="1">
    <location>
        <begin position="42"/>
        <end position="65"/>
    </location>
</feature>
<organism evidence="2 3">
    <name type="scientific">Leptotrichia hofstadii F0254</name>
    <dbReference type="NCBI Taxonomy" id="634994"/>
    <lineage>
        <taxon>Bacteria</taxon>
        <taxon>Fusobacteriati</taxon>
        <taxon>Fusobacteriota</taxon>
        <taxon>Fusobacteriia</taxon>
        <taxon>Fusobacteriales</taxon>
        <taxon>Leptotrichiaceae</taxon>
        <taxon>Leptotrichia</taxon>
    </lineage>
</organism>
<keyword evidence="1" id="KW-1133">Transmembrane helix</keyword>
<dbReference type="EMBL" id="ACVB02000008">
    <property type="protein sequence ID" value="EEX74877.1"/>
    <property type="molecule type" value="Genomic_DNA"/>
</dbReference>
<dbReference type="Proteomes" id="UP000006233">
    <property type="component" value="Unassembled WGS sequence"/>
</dbReference>
<feature type="transmembrane region" description="Helical" evidence="1">
    <location>
        <begin position="318"/>
        <end position="335"/>
    </location>
</feature>
<dbReference type="PANTHER" id="PTHR36840:SF1">
    <property type="entry name" value="BLL5714 PROTEIN"/>
    <property type="match status" value="1"/>
</dbReference>
<feature type="transmembrane region" description="Helical" evidence="1">
    <location>
        <begin position="220"/>
        <end position="240"/>
    </location>
</feature>
<feature type="transmembrane region" description="Helical" evidence="1">
    <location>
        <begin position="71"/>
        <end position="89"/>
    </location>
</feature>
<feature type="transmembrane region" description="Helical" evidence="1">
    <location>
        <begin position="283"/>
        <end position="306"/>
    </location>
</feature>
<sequence length="358" mass="41846">MSLIKERKVENIELFYDLIFTYAISKISELARHSHNGIIEPWILISFILYSLAVLQEWSYLTYYLNRFGTFNIKEIVIMCINMGAAIYLSNSLSLDWEQIFYPFSISMLIMSSSVAFLYHCQVMKKSVGERESINARNILLIVITLFAMCLLLGFRVGILFCIAANISSVFLPMIHRVKFSNGTNNFGHLKERFELLTILFFGEMVVTIAQYFTPEHFTIYPSIAFITMFFLFGTYTVLINKAINPNQKTRGFILIYSHFFLLMSLEIIIYCWDLVGKNVDKTILAIFFIVGYTGFYLMLFVNEIYLEKKMRLRKKDFLKIFGVIIFSFAVMLIFRENFIAGEISILFMTFFDFIDSY</sequence>
<dbReference type="AlphaFoldDB" id="C9MWL1"/>
<keyword evidence="1" id="KW-0472">Membrane</keyword>
<comment type="caution">
    <text evidence="2">The sequence shown here is derived from an EMBL/GenBank/DDBJ whole genome shotgun (WGS) entry which is preliminary data.</text>
</comment>
<evidence type="ECO:0000313" key="2">
    <source>
        <dbReference type="EMBL" id="EEX74877.1"/>
    </source>
</evidence>
<dbReference type="STRING" id="634994.GCWU000323_00932"/>
<dbReference type="RefSeq" id="WP_006804269.1">
    <property type="nucleotide sequence ID" value="NZ_GG700632.1"/>
</dbReference>
<feature type="transmembrane region" description="Helical" evidence="1">
    <location>
        <begin position="101"/>
        <end position="119"/>
    </location>
</feature>
<keyword evidence="1" id="KW-0812">Transmembrane</keyword>